<evidence type="ECO:0000256" key="5">
    <source>
        <dbReference type="ARBA" id="ARBA00022989"/>
    </source>
</evidence>
<dbReference type="Proteomes" id="UP000502421">
    <property type="component" value="Chromosome"/>
</dbReference>
<dbReference type="SUPFAM" id="SSF90123">
    <property type="entry name" value="ABC transporter transmembrane region"/>
    <property type="match status" value="1"/>
</dbReference>
<dbReference type="InterPro" id="IPR011527">
    <property type="entry name" value="ABC1_TM_dom"/>
</dbReference>
<feature type="domain" description="ABC transmembrane type-1" evidence="9">
    <location>
        <begin position="16"/>
        <end position="288"/>
    </location>
</feature>
<keyword evidence="3" id="KW-0547">Nucleotide-binding</keyword>
<dbReference type="Gene3D" id="3.40.50.300">
    <property type="entry name" value="P-loop containing nucleotide triphosphate hydrolases"/>
    <property type="match status" value="1"/>
</dbReference>
<comment type="subcellular location">
    <subcellularLocation>
        <location evidence="1">Cell membrane</location>
        <topology evidence="1">Multi-pass membrane protein</topology>
    </subcellularLocation>
</comment>
<proteinExistence type="predicted"/>
<feature type="transmembrane region" description="Helical" evidence="7">
    <location>
        <begin position="261"/>
        <end position="286"/>
    </location>
</feature>
<evidence type="ECO:0000256" key="4">
    <source>
        <dbReference type="ARBA" id="ARBA00022840"/>
    </source>
</evidence>
<dbReference type="KEGG" id="coy:HF329_03890"/>
<dbReference type="InterPro" id="IPR036640">
    <property type="entry name" value="ABC1_TM_sf"/>
</dbReference>
<dbReference type="GO" id="GO:1904680">
    <property type="term" value="F:peptide transmembrane transporter activity"/>
    <property type="evidence" value="ECO:0007669"/>
    <property type="project" value="InterPro"/>
</dbReference>
<dbReference type="SUPFAM" id="SSF52540">
    <property type="entry name" value="P-loop containing nucleoside triphosphate hydrolases"/>
    <property type="match status" value="1"/>
</dbReference>
<dbReference type="GO" id="GO:0140359">
    <property type="term" value="F:ABC-type transporter activity"/>
    <property type="evidence" value="ECO:0007669"/>
    <property type="project" value="InterPro"/>
</dbReference>
<keyword evidence="5 7" id="KW-1133">Transmembrane helix</keyword>
<evidence type="ECO:0000256" key="3">
    <source>
        <dbReference type="ARBA" id="ARBA00022741"/>
    </source>
</evidence>
<dbReference type="Pfam" id="PF00005">
    <property type="entry name" value="ABC_tran"/>
    <property type="match status" value="1"/>
</dbReference>
<evidence type="ECO:0000259" key="9">
    <source>
        <dbReference type="PROSITE" id="PS50929"/>
    </source>
</evidence>
<dbReference type="GO" id="GO:0034040">
    <property type="term" value="F:ATPase-coupled lipid transmembrane transporter activity"/>
    <property type="evidence" value="ECO:0007669"/>
    <property type="project" value="TreeGrafter"/>
</dbReference>
<dbReference type="AlphaFoldDB" id="A0AAE6ZCT1"/>
<evidence type="ECO:0000256" key="7">
    <source>
        <dbReference type="SAM" id="Phobius"/>
    </source>
</evidence>
<organism evidence="10 11">
    <name type="scientific">Chitinophaga oryzae</name>
    <dbReference type="NCBI Taxonomy" id="2725414"/>
    <lineage>
        <taxon>Bacteria</taxon>
        <taxon>Pseudomonadati</taxon>
        <taxon>Bacteroidota</taxon>
        <taxon>Chitinophagia</taxon>
        <taxon>Chitinophagales</taxon>
        <taxon>Chitinophagaceae</taxon>
        <taxon>Chitinophaga</taxon>
    </lineage>
</organism>
<evidence type="ECO:0000256" key="1">
    <source>
        <dbReference type="ARBA" id="ARBA00004651"/>
    </source>
</evidence>
<name>A0AAE6ZCT1_9BACT</name>
<dbReference type="InterPro" id="IPR005898">
    <property type="entry name" value="Cyc_pep_transpt_SyrD/YojI"/>
</dbReference>
<dbReference type="InterPro" id="IPR003593">
    <property type="entry name" value="AAA+_ATPase"/>
</dbReference>
<feature type="transmembrane region" description="Helical" evidence="7">
    <location>
        <begin position="238"/>
        <end position="255"/>
    </location>
</feature>
<gene>
    <name evidence="10" type="ORF">HF329_03890</name>
</gene>
<evidence type="ECO:0000256" key="6">
    <source>
        <dbReference type="ARBA" id="ARBA00023136"/>
    </source>
</evidence>
<dbReference type="GO" id="GO:0016887">
    <property type="term" value="F:ATP hydrolysis activity"/>
    <property type="evidence" value="ECO:0007669"/>
    <property type="project" value="InterPro"/>
</dbReference>
<dbReference type="Gene3D" id="1.20.1560.10">
    <property type="entry name" value="ABC transporter type 1, transmembrane domain"/>
    <property type="match status" value="1"/>
</dbReference>
<dbReference type="GO" id="GO:0015833">
    <property type="term" value="P:peptide transport"/>
    <property type="evidence" value="ECO:0007669"/>
    <property type="project" value="InterPro"/>
</dbReference>
<evidence type="ECO:0000313" key="11">
    <source>
        <dbReference type="Proteomes" id="UP000502421"/>
    </source>
</evidence>
<accession>A0AAE6ZCT1</accession>
<feature type="domain" description="ABC transporter" evidence="8">
    <location>
        <begin position="326"/>
        <end position="549"/>
    </location>
</feature>
<dbReference type="GO" id="GO:0005524">
    <property type="term" value="F:ATP binding"/>
    <property type="evidence" value="ECO:0007669"/>
    <property type="project" value="UniProtKB-KW"/>
</dbReference>
<dbReference type="InterPro" id="IPR027417">
    <property type="entry name" value="P-loop_NTPase"/>
</dbReference>
<reference evidence="11" key="1">
    <citation type="submission" date="2020-04" db="EMBL/GenBank/DDBJ databases">
        <authorList>
            <person name="Kittiwongwattana C."/>
        </authorList>
    </citation>
    <scope>NUCLEOTIDE SEQUENCE [LARGE SCALE GENOMIC DNA]</scope>
    <source>
        <strain evidence="11">1310</strain>
    </source>
</reference>
<dbReference type="RefSeq" id="WP_168802768.1">
    <property type="nucleotide sequence ID" value="NZ_CP051205.1"/>
</dbReference>
<feature type="transmembrane region" description="Helical" evidence="7">
    <location>
        <begin position="147"/>
        <end position="164"/>
    </location>
</feature>
<dbReference type="GO" id="GO:0005886">
    <property type="term" value="C:plasma membrane"/>
    <property type="evidence" value="ECO:0007669"/>
    <property type="project" value="UniProtKB-SubCell"/>
</dbReference>
<evidence type="ECO:0000313" key="10">
    <source>
        <dbReference type="EMBL" id="QJB30488.1"/>
    </source>
</evidence>
<dbReference type="PANTHER" id="PTHR24221:SF233">
    <property type="entry name" value="ATP-BINDING_PERMEASE FUSION ABC TRANSPORTER-RELATED"/>
    <property type="match status" value="1"/>
</dbReference>
<feature type="transmembrane region" description="Helical" evidence="7">
    <location>
        <begin position="12"/>
        <end position="38"/>
    </location>
</feature>
<evidence type="ECO:0000256" key="2">
    <source>
        <dbReference type="ARBA" id="ARBA00022692"/>
    </source>
</evidence>
<feature type="transmembrane region" description="Helical" evidence="7">
    <location>
        <begin position="50"/>
        <end position="72"/>
    </location>
</feature>
<dbReference type="InterPro" id="IPR003439">
    <property type="entry name" value="ABC_transporter-like_ATP-bd"/>
</dbReference>
<dbReference type="PROSITE" id="PS50893">
    <property type="entry name" value="ABC_TRANSPORTER_2"/>
    <property type="match status" value="1"/>
</dbReference>
<sequence length="549" mass="63021">MFRLTGKNKVKVIFYIISLAMANGAVSVGLLVFIDHAIRGAGAQRDSYHWGVFVLLILLSVLISTAAQRIVIRLTNNLLFEYEMEILNKFRKAGYQQYLETGTERVYAAIEDTRLMGFIPTVFTNTLNASISIACCIGYFFLLSSRGAIVILVVMFVLLLFYFLQNKNTTRHTEMAREMNEQYFIVLKDLLYGFREIKMNVNRNENLYNVLYNNRAGVRDISSKNGLRYLANELIGRYSWYVVIGLVIFWYPVVFEFDQKTVAVFVSTALMMVGPVNSVVTMIPYFTNAKVAQRRLDYFDASVAERFVPEELSVQQRYKQEAFETLEIENVKFHYSGGNDSGFSLGPLNLRISRGDIVFVTGGNGSGKSTLINLLTGLFMPDEGVVKVNGRKLEREDLMAYRHLFSTVFIDPHLFHVHLEDFDFHDTTFQEWLHLMKINKTLRVDYENNKINTGLSKGQQKRLALIFALMEKRQILVLDEWAAEQDPAFRHFFYTTLLPLLKERGITQIVVTHDDHYFSVADHVVKLNYGMIETSTADNTAGIPFKNNF</sequence>
<evidence type="ECO:0000259" key="8">
    <source>
        <dbReference type="PROSITE" id="PS50893"/>
    </source>
</evidence>
<keyword evidence="2 7" id="KW-0812">Transmembrane</keyword>
<dbReference type="NCBIfam" id="TIGR01194">
    <property type="entry name" value="cyc_pep_trnsptr"/>
    <property type="match status" value="1"/>
</dbReference>
<feature type="transmembrane region" description="Helical" evidence="7">
    <location>
        <begin position="115"/>
        <end position="141"/>
    </location>
</feature>
<dbReference type="CDD" id="cd03228">
    <property type="entry name" value="ABCC_MRP_Like"/>
    <property type="match status" value="1"/>
</dbReference>
<dbReference type="InterPro" id="IPR039421">
    <property type="entry name" value="Type_1_exporter"/>
</dbReference>
<dbReference type="EMBL" id="CP051205">
    <property type="protein sequence ID" value="QJB30488.1"/>
    <property type="molecule type" value="Genomic_DNA"/>
</dbReference>
<dbReference type="PROSITE" id="PS50929">
    <property type="entry name" value="ABC_TM1F"/>
    <property type="match status" value="1"/>
</dbReference>
<dbReference type="PANTHER" id="PTHR24221">
    <property type="entry name" value="ATP-BINDING CASSETTE SUB-FAMILY B"/>
    <property type="match status" value="1"/>
</dbReference>
<protein>
    <submittedName>
        <fullName evidence="10">Cyclic peptide export ABC transporter</fullName>
    </submittedName>
</protein>
<keyword evidence="6 7" id="KW-0472">Membrane</keyword>
<keyword evidence="4" id="KW-0067">ATP-binding</keyword>
<dbReference type="SMART" id="SM00382">
    <property type="entry name" value="AAA"/>
    <property type="match status" value="1"/>
</dbReference>